<keyword evidence="4" id="KW-1185">Reference proteome</keyword>
<name>A0A8H4UDH6_9HYPO</name>
<feature type="transmembrane region" description="Helical" evidence="1">
    <location>
        <begin position="61"/>
        <end position="83"/>
    </location>
</feature>
<evidence type="ECO:0000256" key="1">
    <source>
        <dbReference type="SAM" id="Phobius"/>
    </source>
</evidence>
<evidence type="ECO:0008006" key="5">
    <source>
        <dbReference type="Google" id="ProtNLM"/>
    </source>
</evidence>
<dbReference type="Proteomes" id="UP000635477">
    <property type="component" value="Unassembled WGS sequence"/>
</dbReference>
<feature type="transmembrane region" description="Helical" evidence="1">
    <location>
        <begin position="27"/>
        <end position="49"/>
    </location>
</feature>
<organism evidence="3 4">
    <name type="scientific">Fusarium zealandicum</name>
    <dbReference type="NCBI Taxonomy" id="1053134"/>
    <lineage>
        <taxon>Eukaryota</taxon>
        <taxon>Fungi</taxon>
        <taxon>Dikarya</taxon>
        <taxon>Ascomycota</taxon>
        <taxon>Pezizomycotina</taxon>
        <taxon>Sordariomycetes</taxon>
        <taxon>Hypocreomycetidae</taxon>
        <taxon>Hypocreales</taxon>
        <taxon>Nectriaceae</taxon>
        <taxon>Fusarium</taxon>
        <taxon>Fusarium staphyleae species complex</taxon>
    </lineage>
</organism>
<feature type="transmembrane region" description="Helical" evidence="1">
    <location>
        <begin position="95"/>
        <end position="115"/>
    </location>
</feature>
<sequence length="177" mass="19764">MLLLVAGLQTALVLAIRDPYSRGIPWAVKLTTAIGILACIVLIAGYVPIPFELIKRRGRVLGISLVFLAVDWSGAFFSLMSLVAQNTFDVTFGTLYTLVALIELSMFVSHGIWLYRTRNLRTDAKAAGLEYDEFPEALEWQDGGVYKDWKRHMRAGVGLLPFSSFRQSDDMVDRSDS</sequence>
<protein>
    <recommendedName>
        <fullName evidence="5">PQ loop repeat protein</fullName>
    </recommendedName>
</protein>
<keyword evidence="2" id="KW-0732">Signal</keyword>
<evidence type="ECO:0000313" key="4">
    <source>
        <dbReference type="Proteomes" id="UP000635477"/>
    </source>
</evidence>
<feature type="chain" id="PRO_5034541877" description="PQ loop repeat protein" evidence="2">
    <location>
        <begin position="16"/>
        <end position="177"/>
    </location>
</feature>
<reference evidence="3" key="1">
    <citation type="journal article" date="2020" name="BMC Genomics">
        <title>Correction to: Identification and distribution of gene clusters required for synthesis of sphingolipid metabolism inhibitors in diverse species of the filamentous fungus Fusarium.</title>
        <authorList>
            <person name="Kim H.S."/>
            <person name="Lohmar J.M."/>
            <person name="Busman M."/>
            <person name="Brown D.W."/>
            <person name="Naumann T.A."/>
            <person name="Divon H.H."/>
            <person name="Lysoe E."/>
            <person name="Uhlig S."/>
            <person name="Proctor R.H."/>
        </authorList>
    </citation>
    <scope>NUCLEOTIDE SEQUENCE</scope>
    <source>
        <strain evidence="3">NRRL 22465</strain>
    </source>
</reference>
<keyword evidence="1" id="KW-0812">Transmembrane</keyword>
<gene>
    <name evidence="3" type="ORF">FZEAL_8964</name>
</gene>
<feature type="signal peptide" evidence="2">
    <location>
        <begin position="1"/>
        <end position="15"/>
    </location>
</feature>
<evidence type="ECO:0000313" key="3">
    <source>
        <dbReference type="EMBL" id="KAF4974091.1"/>
    </source>
</evidence>
<keyword evidence="1" id="KW-1133">Transmembrane helix</keyword>
<proteinExistence type="predicted"/>
<comment type="caution">
    <text evidence="3">The sequence shown here is derived from an EMBL/GenBank/DDBJ whole genome shotgun (WGS) entry which is preliminary data.</text>
</comment>
<reference evidence="3" key="2">
    <citation type="submission" date="2020-05" db="EMBL/GenBank/DDBJ databases">
        <authorList>
            <person name="Kim H.-S."/>
            <person name="Proctor R.H."/>
            <person name="Brown D.W."/>
        </authorList>
    </citation>
    <scope>NUCLEOTIDE SEQUENCE</scope>
    <source>
        <strain evidence="3">NRRL 22465</strain>
    </source>
</reference>
<dbReference type="EMBL" id="JABEYC010000804">
    <property type="protein sequence ID" value="KAF4974091.1"/>
    <property type="molecule type" value="Genomic_DNA"/>
</dbReference>
<keyword evidence="1" id="KW-0472">Membrane</keyword>
<dbReference type="OrthoDB" id="407617at2759"/>
<evidence type="ECO:0000256" key="2">
    <source>
        <dbReference type="SAM" id="SignalP"/>
    </source>
</evidence>
<accession>A0A8H4UDH6</accession>
<dbReference type="AlphaFoldDB" id="A0A8H4UDH6"/>